<dbReference type="PROSITE" id="PS51755">
    <property type="entry name" value="OMPR_PHOB"/>
    <property type="match status" value="1"/>
</dbReference>
<keyword evidence="2" id="KW-0902">Two-component regulatory system</keyword>
<evidence type="ECO:0000256" key="2">
    <source>
        <dbReference type="ARBA" id="ARBA00023012"/>
    </source>
</evidence>
<keyword evidence="4 7" id="KW-0238">DNA-binding</keyword>
<keyword evidence="1 6" id="KW-0597">Phosphoprotein</keyword>
<reference evidence="10" key="1">
    <citation type="submission" date="2006-04" db="EMBL/GenBank/DDBJ databases">
        <title>Complete sequence of plasmid1 pDGEO01 of Deinococcus geothermalis DSM 11300.</title>
        <authorList>
            <consortium name="US DOE Joint Genome Institute"/>
            <person name="Copeland A."/>
            <person name="Lucas S."/>
            <person name="Lapidus A."/>
            <person name="Barry K."/>
            <person name="Detter J.C."/>
            <person name="Glavina del Rio T."/>
            <person name="Hammon N."/>
            <person name="Israni S."/>
            <person name="Dalin E."/>
            <person name="Tice H."/>
            <person name="Pitluck S."/>
            <person name="Brettin T."/>
            <person name="Bruce D."/>
            <person name="Han C."/>
            <person name="Tapia R."/>
            <person name="Saunders E."/>
            <person name="Gilna P."/>
            <person name="Schmutz J."/>
            <person name="Larimer F."/>
            <person name="Land M."/>
            <person name="Hauser L."/>
            <person name="Kyrpides N."/>
            <person name="Kim E."/>
            <person name="Daly M.J."/>
            <person name="Fredrickson J.K."/>
            <person name="Makarova K.S."/>
            <person name="Gaidamakova E.K."/>
            <person name="Zhai M."/>
            <person name="Richardson P."/>
        </authorList>
    </citation>
    <scope>NUCLEOTIDE SEQUENCE</scope>
    <source>
        <strain evidence="10">DSM 11300</strain>
        <plasmid evidence="10">pDGEO01</plasmid>
    </source>
</reference>
<dbReference type="Pfam" id="PF00072">
    <property type="entry name" value="Response_reg"/>
    <property type="match status" value="1"/>
</dbReference>
<dbReference type="SMART" id="SM00448">
    <property type="entry name" value="REC"/>
    <property type="match status" value="1"/>
</dbReference>
<dbReference type="InterPro" id="IPR001867">
    <property type="entry name" value="OmpR/PhoB-type_DNA-bd"/>
</dbReference>
<evidence type="ECO:0000256" key="3">
    <source>
        <dbReference type="ARBA" id="ARBA00023015"/>
    </source>
</evidence>
<accession>Q1J3D6</accession>
<name>Q1J3D6_DEIGD</name>
<dbReference type="PANTHER" id="PTHR48111:SF4">
    <property type="entry name" value="DNA-BINDING DUAL TRANSCRIPTIONAL REGULATOR OMPR"/>
    <property type="match status" value="1"/>
</dbReference>
<evidence type="ECO:0000313" key="11">
    <source>
        <dbReference type="Proteomes" id="UP000002431"/>
    </source>
</evidence>
<feature type="domain" description="OmpR/PhoB-type" evidence="9">
    <location>
        <begin position="135"/>
        <end position="234"/>
    </location>
</feature>
<evidence type="ECO:0000256" key="7">
    <source>
        <dbReference type="PROSITE-ProRule" id="PRU01091"/>
    </source>
</evidence>
<dbReference type="SUPFAM" id="SSF52172">
    <property type="entry name" value="CheY-like"/>
    <property type="match status" value="1"/>
</dbReference>
<gene>
    <name evidence="10" type="ordered locus">Dgeo_2564</name>
</gene>
<dbReference type="GO" id="GO:0032993">
    <property type="term" value="C:protein-DNA complex"/>
    <property type="evidence" value="ECO:0007669"/>
    <property type="project" value="TreeGrafter"/>
</dbReference>
<dbReference type="GO" id="GO:0000976">
    <property type="term" value="F:transcription cis-regulatory region binding"/>
    <property type="evidence" value="ECO:0007669"/>
    <property type="project" value="TreeGrafter"/>
</dbReference>
<evidence type="ECO:0000256" key="1">
    <source>
        <dbReference type="ARBA" id="ARBA00022553"/>
    </source>
</evidence>
<dbReference type="eggNOG" id="COG0745">
    <property type="taxonomic scope" value="Bacteria"/>
</dbReference>
<dbReference type="GO" id="GO:0000156">
    <property type="term" value="F:phosphorelay response regulator activity"/>
    <property type="evidence" value="ECO:0007669"/>
    <property type="project" value="TreeGrafter"/>
</dbReference>
<dbReference type="GO" id="GO:0005829">
    <property type="term" value="C:cytosol"/>
    <property type="evidence" value="ECO:0007669"/>
    <property type="project" value="TreeGrafter"/>
</dbReference>
<dbReference type="AlphaFoldDB" id="Q1J3D6"/>
<organism evidence="10 11">
    <name type="scientific">Deinococcus geothermalis (strain DSM 11300 / CIP 105573 / AG-3a)</name>
    <dbReference type="NCBI Taxonomy" id="319795"/>
    <lineage>
        <taxon>Bacteria</taxon>
        <taxon>Thermotogati</taxon>
        <taxon>Deinococcota</taxon>
        <taxon>Deinococci</taxon>
        <taxon>Deinococcales</taxon>
        <taxon>Deinococcaceae</taxon>
        <taxon>Deinococcus</taxon>
    </lineage>
</organism>
<dbReference type="SUPFAM" id="SSF46894">
    <property type="entry name" value="C-terminal effector domain of the bipartite response regulators"/>
    <property type="match status" value="1"/>
</dbReference>
<sequence length="244" mass="27427">MRSEAKRIPRRGDPVPTVLIVDDDPAILEILRVYLRQDGFRVLEAREGAQALSLLPQADVAVLDWMLPGMTGLELARRAHATFPEVPLLMLTARDGEEDKLLGLEGGADDYVTKPFSPREVVARLKVLLRRMGVREVIEHGELHLDVRARAATLRGEALGLSKLEFDLLFTLAQYPGLAWTRERLLERVWGVDYPRMERVVDVHITGLRRKLGDHAEHPRYIETVRGVGYRFRENGQGGGAGTP</sequence>
<dbReference type="InterPro" id="IPR016032">
    <property type="entry name" value="Sig_transdc_resp-reg_C-effctor"/>
</dbReference>
<dbReference type="CDD" id="cd00383">
    <property type="entry name" value="trans_reg_C"/>
    <property type="match status" value="1"/>
</dbReference>
<dbReference type="Gene3D" id="3.40.50.2300">
    <property type="match status" value="1"/>
</dbReference>
<dbReference type="PANTHER" id="PTHR48111">
    <property type="entry name" value="REGULATOR OF RPOS"/>
    <property type="match status" value="1"/>
</dbReference>
<evidence type="ECO:0000256" key="4">
    <source>
        <dbReference type="ARBA" id="ARBA00023125"/>
    </source>
</evidence>
<dbReference type="InterPro" id="IPR011006">
    <property type="entry name" value="CheY-like_superfamily"/>
</dbReference>
<evidence type="ECO:0000313" key="10">
    <source>
        <dbReference type="EMBL" id="ABF43998.1"/>
    </source>
</evidence>
<proteinExistence type="predicted"/>
<evidence type="ECO:0000256" key="5">
    <source>
        <dbReference type="ARBA" id="ARBA00023163"/>
    </source>
</evidence>
<geneLocation type="plasmid" evidence="10 11">
    <name>pDGEO01</name>
</geneLocation>
<feature type="domain" description="Response regulatory" evidence="8">
    <location>
        <begin position="17"/>
        <end position="129"/>
    </location>
</feature>
<protein>
    <submittedName>
        <fullName evidence="10">Two component transcriptional regulator, winged helix family</fullName>
    </submittedName>
</protein>
<dbReference type="InterPro" id="IPR036388">
    <property type="entry name" value="WH-like_DNA-bd_sf"/>
</dbReference>
<dbReference type="InterPro" id="IPR039420">
    <property type="entry name" value="WalR-like"/>
</dbReference>
<dbReference type="Gene3D" id="6.10.250.690">
    <property type="match status" value="1"/>
</dbReference>
<keyword evidence="10" id="KW-0614">Plasmid</keyword>
<keyword evidence="5" id="KW-0804">Transcription</keyword>
<evidence type="ECO:0000256" key="6">
    <source>
        <dbReference type="PROSITE-ProRule" id="PRU00169"/>
    </source>
</evidence>
<dbReference type="Gene3D" id="1.10.10.10">
    <property type="entry name" value="Winged helix-like DNA-binding domain superfamily/Winged helix DNA-binding domain"/>
    <property type="match status" value="1"/>
</dbReference>
<dbReference type="SMART" id="SM00862">
    <property type="entry name" value="Trans_reg_C"/>
    <property type="match status" value="1"/>
</dbReference>
<dbReference type="InterPro" id="IPR001789">
    <property type="entry name" value="Sig_transdc_resp-reg_receiver"/>
</dbReference>
<dbReference type="GO" id="GO:0006355">
    <property type="term" value="P:regulation of DNA-templated transcription"/>
    <property type="evidence" value="ECO:0007669"/>
    <property type="project" value="InterPro"/>
</dbReference>
<dbReference type="FunFam" id="1.10.10.10:FF:000018">
    <property type="entry name" value="DNA-binding response regulator ResD"/>
    <property type="match status" value="1"/>
</dbReference>
<dbReference type="Pfam" id="PF00486">
    <property type="entry name" value="Trans_reg_C"/>
    <property type="match status" value="1"/>
</dbReference>
<dbReference type="HOGENOM" id="CLU_000445_30_4_0"/>
<dbReference type="Proteomes" id="UP000002431">
    <property type="component" value="Plasmid pDGEO01"/>
</dbReference>
<dbReference type="EMBL" id="CP000358">
    <property type="protein sequence ID" value="ABF43998.1"/>
    <property type="molecule type" value="Genomic_DNA"/>
</dbReference>
<keyword evidence="11" id="KW-1185">Reference proteome</keyword>
<evidence type="ECO:0000259" key="8">
    <source>
        <dbReference type="PROSITE" id="PS50110"/>
    </source>
</evidence>
<feature type="modified residue" description="4-aspartylphosphate" evidence="6">
    <location>
        <position position="64"/>
    </location>
</feature>
<evidence type="ECO:0000259" key="9">
    <source>
        <dbReference type="PROSITE" id="PS51755"/>
    </source>
</evidence>
<dbReference type="KEGG" id="dge:Dgeo_2564"/>
<feature type="DNA-binding region" description="OmpR/PhoB-type" evidence="7">
    <location>
        <begin position="135"/>
        <end position="234"/>
    </location>
</feature>
<keyword evidence="3" id="KW-0805">Transcription regulation</keyword>
<dbReference type="PROSITE" id="PS50110">
    <property type="entry name" value="RESPONSE_REGULATORY"/>
    <property type="match status" value="1"/>
</dbReference>